<dbReference type="Proteomes" id="UP000600365">
    <property type="component" value="Unassembled WGS sequence"/>
</dbReference>
<protein>
    <recommendedName>
        <fullName evidence="1">Paired domain-containing protein</fullName>
    </recommendedName>
</protein>
<organism evidence="2 3">
    <name type="scientific">Streptomyces albiflavescens</name>
    <dbReference type="NCBI Taxonomy" id="1623582"/>
    <lineage>
        <taxon>Bacteria</taxon>
        <taxon>Bacillati</taxon>
        <taxon>Actinomycetota</taxon>
        <taxon>Actinomycetes</taxon>
        <taxon>Kitasatosporales</taxon>
        <taxon>Streptomycetaceae</taxon>
        <taxon>Streptomyces</taxon>
    </lineage>
</organism>
<reference evidence="2 3" key="1">
    <citation type="journal article" date="2014" name="Int. J. Syst. Evol. Microbiol.">
        <title>Complete genome sequence of Corynebacterium casei LMG S-19264T (=DSM 44701T), isolated from a smear-ripened cheese.</title>
        <authorList>
            <consortium name="US DOE Joint Genome Institute (JGI-PGF)"/>
            <person name="Walter F."/>
            <person name="Albersmeier A."/>
            <person name="Kalinowski J."/>
            <person name="Ruckert C."/>
        </authorList>
    </citation>
    <scope>NUCLEOTIDE SEQUENCE [LARGE SCALE GENOMIC DNA]</scope>
    <source>
        <strain evidence="2 3">CGMCC 4.7111</strain>
    </source>
</reference>
<dbReference type="InterPro" id="IPR001523">
    <property type="entry name" value="Paired_dom"/>
</dbReference>
<evidence type="ECO:0000313" key="2">
    <source>
        <dbReference type="EMBL" id="GGN95088.1"/>
    </source>
</evidence>
<gene>
    <name evidence="2" type="ORF">GCM10011579_095230</name>
</gene>
<dbReference type="Pfam" id="PF13384">
    <property type="entry name" value="HTH_23"/>
    <property type="match status" value="1"/>
</dbReference>
<dbReference type="GO" id="GO:0006355">
    <property type="term" value="P:regulation of DNA-templated transcription"/>
    <property type="evidence" value="ECO:0007669"/>
    <property type="project" value="InterPro"/>
</dbReference>
<comment type="caution">
    <text evidence="2">The sequence shown here is derived from an EMBL/GenBank/DDBJ whole genome shotgun (WGS) entry which is preliminary data.</text>
</comment>
<dbReference type="RefSeq" id="WP_373294688.1">
    <property type="nucleotide sequence ID" value="NZ_BMMM01000032.1"/>
</dbReference>
<dbReference type="EMBL" id="BMMM01000032">
    <property type="protein sequence ID" value="GGN95088.1"/>
    <property type="molecule type" value="Genomic_DNA"/>
</dbReference>
<evidence type="ECO:0000313" key="3">
    <source>
        <dbReference type="Proteomes" id="UP000600365"/>
    </source>
</evidence>
<dbReference type="InterPro" id="IPR009057">
    <property type="entry name" value="Homeodomain-like_sf"/>
</dbReference>
<proteinExistence type="predicted"/>
<dbReference type="AlphaFoldDB" id="A0A918DAR2"/>
<name>A0A918DAR2_9ACTN</name>
<dbReference type="SUPFAM" id="SSF46689">
    <property type="entry name" value="Homeodomain-like"/>
    <property type="match status" value="1"/>
</dbReference>
<keyword evidence="3" id="KW-1185">Reference proteome</keyword>
<dbReference type="GO" id="GO:0003677">
    <property type="term" value="F:DNA binding"/>
    <property type="evidence" value="ECO:0007669"/>
    <property type="project" value="InterPro"/>
</dbReference>
<accession>A0A918DAR2</accession>
<evidence type="ECO:0000259" key="1">
    <source>
        <dbReference type="PROSITE" id="PS51057"/>
    </source>
</evidence>
<feature type="domain" description="Paired" evidence="1">
    <location>
        <begin position="1"/>
        <end position="97"/>
    </location>
</feature>
<sequence length="97" mass="10516">MRYADGGGLTAKGSRRREAVRLEAAGLFAEGVVPPEVARQLRVSSKSAYQWQQAWREGGAEALASRGASGQRCKLSPQCREKLADYLEQGPAAHGWD</sequence>
<dbReference type="PROSITE" id="PS51057">
    <property type="entry name" value="PAIRED_2"/>
    <property type="match status" value="1"/>
</dbReference>